<protein>
    <recommendedName>
        <fullName evidence="6">C2H2-type domain-containing protein</fullName>
    </recommendedName>
</protein>
<dbReference type="GO" id="GO:0008270">
    <property type="term" value="F:zinc ion binding"/>
    <property type="evidence" value="ECO:0007669"/>
    <property type="project" value="UniProtKB-KW"/>
</dbReference>
<dbReference type="InterPro" id="IPR013087">
    <property type="entry name" value="Znf_C2H2_type"/>
</dbReference>
<gene>
    <name evidence="7" type="ORF">ECRASSUSDP1_LOCUS14882</name>
</gene>
<dbReference type="PANTHER" id="PTHR23235">
    <property type="entry name" value="KRUEPPEL-LIKE TRANSCRIPTION FACTOR"/>
    <property type="match status" value="1"/>
</dbReference>
<keyword evidence="2 4" id="KW-0863">Zinc-finger</keyword>
<dbReference type="GO" id="GO:0000981">
    <property type="term" value="F:DNA-binding transcription factor activity, RNA polymerase II-specific"/>
    <property type="evidence" value="ECO:0007669"/>
    <property type="project" value="TreeGrafter"/>
</dbReference>
<dbReference type="AlphaFoldDB" id="A0AAD2CWV2"/>
<feature type="compositionally biased region" description="Basic and acidic residues" evidence="5">
    <location>
        <begin position="102"/>
        <end position="111"/>
    </location>
</feature>
<dbReference type="PROSITE" id="PS50157">
    <property type="entry name" value="ZINC_FINGER_C2H2_2"/>
    <property type="match status" value="2"/>
</dbReference>
<dbReference type="Proteomes" id="UP001295684">
    <property type="component" value="Unassembled WGS sequence"/>
</dbReference>
<reference evidence="7" key="1">
    <citation type="submission" date="2023-07" db="EMBL/GenBank/DDBJ databases">
        <authorList>
            <consortium name="AG Swart"/>
            <person name="Singh M."/>
            <person name="Singh A."/>
            <person name="Seah K."/>
            <person name="Emmerich C."/>
        </authorList>
    </citation>
    <scope>NUCLEOTIDE SEQUENCE</scope>
    <source>
        <strain evidence="7">DP1</strain>
    </source>
</reference>
<feature type="domain" description="C2H2-type" evidence="6">
    <location>
        <begin position="219"/>
        <end position="243"/>
    </location>
</feature>
<evidence type="ECO:0000313" key="8">
    <source>
        <dbReference type="Proteomes" id="UP001295684"/>
    </source>
</evidence>
<dbReference type="PROSITE" id="PS00028">
    <property type="entry name" value="ZINC_FINGER_C2H2_1"/>
    <property type="match status" value="2"/>
</dbReference>
<proteinExistence type="predicted"/>
<feature type="compositionally biased region" description="Polar residues" evidence="5">
    <location>
        <begin position="88"/>
        <end position="99"/>
    </location>
</feature>
<dbReference type="GO" id="GO:0000978">
    <property type="term" value="F:RNA polymerase II cis-regulatory region sequence-specific DNA binding"/>
    <property type="evidence" value="ECO:0007669"/>
    <property type="project" value="TreeGrafter"/>
</dbReference>
<dbReference type="SUPFAM" id="SSF57667">
    <property type="entry name" value="beta-beta-alpha zinc fingers"/>
    <property type="match status" value="1"/>
</dbReference>
<feature type="region of interest" description="Disordered" evidence="5">
    <location>
        <begin position="88"/>
        <end position="125"/>
    </location>
</feature>
<evidence type="ECO:0000256" key="3">
    <source>
        <dbReference type="ARBA" id="ARBA00022833"/>
    </source>
</evidence>
<evidence type="ECO:0000313" key="7">
    <source>
        <dbReference type="EMBL" id="CAI2373536.1"/>
    </source>
</evidence>
<dbReference type="FunFam" id="3.30.160.60:FF:002343">
    <property type="entry name" value="Zinc finger protein 33A"/>
    <property type="match status" value="1"/>
</dbReference>
<evidence type="ECO:0000256" key="5">
    <source>
        <dbReference type="SAM" id="MobiDB-lite"/>
    </source>
</evidence>
<keyword evidence="8" id="KW-1185">Reference proteome</keyword>
<dbReference type="Gene3D" id="3.30.160.60">
    <property type="entry name" value="Classic Zinc Finger"/>
    <property type="match status" value="2"/>
</dbReference>
<evidence type="ECO:0000256" key="1">
    <source>
        <dbReference type="ARBA" id="ARBA00022723"/>
    </source>
</evidence>
<evidence type="ECO:0000259" key="6">
    <source>
        <dbReference type="PROSITE" id="PS50157"/>
    </source>
</evidence>
<dbReference type="Pfam" id="PF00096">
    <property type="entry name" value="zf-C2H2"/>
    <property type="match status" value="1"/>
</dbReference>
<evidence type="ECO:0000256" key="4">
    <source>
        <dbReference type="PROSITE-ProRule" id="PRU00042"/>
    </source>
</evidence>
<keyword evidence="1" id="KW-0479">Metal-binding</keyword>
<evidence type="ECO:0000256" key="2">
    <source>
        <dbReference type="ARBA" id="ARBA00022771"/>
    </source>
</evidence>
<dbReference type="SMART" id="SM00355">
    <property type="entry name" value="ZnF_C2H2"/>
    <property type="match status" value="2"/>
</dbReference>
<sequence>MNMPNILFRGFPESAPSVDFIDDHETRDPAKLPVVFTEYQGREKPLLLAPLYLYVLSESTIFSTNSHIITDHYWLNNKYIKSVQSESNGTALNDSTTQGKPLETHEEDCHPKSVHSHHKDSSNFNNKFPKFVQKFISSSNQDKAKNSSNCNMDFLDDVPIEENSSELSKYRHSIHYISKSEPGRKRRMIHCGYTPCTKKFRKSWNFIEHARTHLGIKPYQCRSCLRSFTQKANLAKHMRRQRH</sequence>
<feature type="domain" description="C2H2-type" evidence="6">
    <location>
        <begin position="189"/>
        <end position="218"/>
    </location>
</feature>
<dbReference type="PANTHER" id="PTHR23235:SF120">
    <property type="entry name" value="KRUPPEL-LIKE FACTOR 15"/>
    <property type="match status" value="1"/>
</dbReference>
<comment type="caution">
    <text evidence="7">The sequence shown here is derived from an EMBL/GenBank/DDBJ whole genome shotgun (WGS) entry which is preliminary data.</text>
</comment>
<dbReference type="EMBL" id="CAMPGE010014886">
    <property type="protein sequence ID" value="CAI2373536.1"/>
    <property type="molecule type" value="Genomic_DNA"/>
</dbReference>
<accession>A0AAD2CWV2</accession>
<organism evidence="7 8">
    <name type="scientific">Euplotes crassus</name>
    <dbReference type="NCBI Taxonomy" id="5936"/>
    <lineage>
        <taxon>Eukaryota</taxon>
        <taxon>Sar</taxon>
        <taxon>Alveolata</taxon>
        <taxon>Ciliophora</taxon>
        <taxon>Intramacronucleata</taxon>
        <taxon>Spirotrichea</taxon>
        <taxon>Hypotrichia</taxon>
        <taxon>Euplotida</taxon>
        <taxon>Euplotidae</taxon>
        <taxon>Moneuplotes</taxon>
    </lineage>
</organism>
<dbReference type="InterPro" id="IPR036236">
    <property type="entry name" value="Znf_C2H2_sf"/>
</dbReference>
<keyword evidence="3" id="KW-0862">Zinc</keyword>
<name>A0AAD2CWV2_EUPCR</name>